<dbReference type="SMART" id="SM00382">
    <property type="entry name" value="AAA"/>
    <property type="match status" value="1"/>
</dbReference>
<dbReference type="InterPro" id="IPR003960">
    <property type="entry name" value="ATPase_AAA_CS"/>
</dbReference>
<dbReference type="InterPro" id="IPR058249">
    <property type="entry name" value="Pch2_C"/>
</dbReference>
<dbReference type="InterPro" id="IPR044539">
    <property type="entry name" value="Pch2-like"/>
</dbReference>
<dbReference type="PRINTS" id="PR00300">
    <property type="entry name" value="CLPPROTEASEA"/>
</dbReference>
<dbReference type="STRING" id="1330018.A0A167NQM4"/>
<dbReference type="SUPFAM" id="SSF52540">
    <property type="entry name" value="P-loop containing nucleoside triphosphate hydrolases"/>
    <property type="match status" value="1"/>
</dbReference>
<dbReference type="GO" id="GO:0051598">
    <property type="term" value="P:meiotic recombination checkpoint signaling"/>
    <property type="evidence" value="ECO:0007669"/>
    <property type="project" value="TreeGrafter"/>
</dbReference>
<dbReference type="Pfam" id="PF00004">
    <property type="entry name" value="AAA"/>
    <property type="match status" value="1"/>
</dbReference>
<proteinExistence type="inferred from homology"/>
<dbReference type="Proteomes" id="UP000076738">
    <property type="component" value="Unassembled WGS sequence"/>
</dbReference>
<organism evidence="7 8">
    <name type="scientific">Calocera viscosa (strain TUFC12733)</name>
    <dbReference type="NCBI Taxonomy" id="1330018"/>
    <lineage>
        <taxon>Eukaryota</taxon>
        <taxon>Fungi</taxon>
        <taxon>Dikarya</taxon>
        <taxon>Basidiomycota</taxon>
        <taxon>Agaricomycotina</taxon>
        <taxon>Dacrymycetes</taxon>
        <taxon>Dacrymycetales</taxon>
        <taxon>Dacrymycetaceae</taxon>
        <taxon>Calocera</taxon>
    </lineage>
</organism>
<dbReference type="GO" id="GO:0016887">
    <property type="term" value="F:ATP hydrolysis activity"/>
    <property type="evidence" value="ECO:0007669"/>
    <property type="project" value="InterPro"/>
</dbReference>
<dbReference type="GO" id="GO:0007131">
    <property type="term" value="P:reciprocal meiotic recombination"/>
    <property type="evidence" value="ECO:0007669"/>
    <property type="project" value="TreeGrafter"/>
</dbReference>
<evidence type="ECO:0000313" key="7">
    <source>
        <dbReference type="EMBL" id="KZO97958.1"/>
    </source>
</evidence>
<protein>
    <submittedName>
        <fullName evidence="7">AAA-domain-containing protein</fullName>
    </submittedName>
</protein>
<evidence type="ECO:0000256" key="2">
    <source>
        <dbReference type="ARBA" id="ARBA00022741"/>
    </source>
</evidence>
<dbReference type="OrthoDB" id="10042665at2759"/>
<dbReference type="GO" id="GO:0005524">
    <property type="term" value="F:ATP binding"/>
    <property type="evidence" value="ECO:0007669"/>
    <property type="project" value="UniProtKB-KW"/>
</dbReference>
<dbReference type="PROSITE" id="PS00674">
    <property type="entry name" value="AAA"/>
    <property type="match status" value="1"/>
</dbReference>
<name>A0A167NQM4_CALVF</name>
<evidence type="ECO:0000256" key="5">
    <source>
        <dbReference type="RuleBase" id="RU003651"/>
    </source>
</evidence>
<evidence type="ECO:0000256" key="1">
    <source>
        <dbReference type="ARBA" id="ARBA00007271"/>
    </source>
</evidence>
<dbReference type="InterPro" id="IPR003593">
    <property type="entry name" value="AAA+_ATPase"/>
</dbReference>
<dbReference type="PANTHER" id="PTHR45991:SF1">
    <property type="entry name" value="PACHYTENE CHECKPOINT PROTEIN 2 HOMOLOG"/>
    <property type="match status" value="1"/>
</dbReference>
<dbReference type="Pfam" id="PF23242">
    <property type="entry name" value="AAA_lid_TRIP13_C"/>
    <property type="match status" value="1"/>
</dbReference>
<dbReference type="FunFam" id="3.40.50.300:FF:001494">
    <property type="entry name" value="Pachytene checkpoint component Pch2"/>
    <property type="match status" value="1"/>
</dbReference>
<dbReference type="PANTHER" id="PTHR45991">
    <property type="entry name" value="PACHYTENE CHECKPOINT PROTEIN 2"/>
    <property type="match status" value="1"/>
</dbReference>
<keyword evidence="8" id="KW-1185">Reference proteome</keyword>
<dbReference type="InterPro" id="IPR001270">
    <property type="entry name" value="ClpA/B"/>
</dbReference>
<evidence type="ECO:0000313" key="8">
    <source>
        <dbReference type="Proteomes" id="UP000076738"/>
    </source>
</evidence>
<sequence>MSCPVEVRLKYHRTASFERIEGLVRSWIKSDKASVLPGEYLYGWESVSTLRDSVESVFVAETSYTTTTVDLKQVHLNIHVYAPSTSEAEEIMTAGAEEGQSIQSATVCSMPNASVEGLWERHVDLVFPDDVKNGLLDYIYATFLFSGANVDSNIVAWNRVVLLHGPPGTGKTSLCRALAQKLSIRLSKIYPMTQFIEINSHSLFSRWFSESGKLVHGLFSSVQEFCDDDGNFVVVLIDEVESLTAARSGSVSAGEPTDAIRVVNALLTQLDKLKQRKNVLVVTTSNLIDSIDPAFKDRADIVRFIDLPAQDGIYWILRGCLMELMRAKLIEPVELLDLTSVRLQKATDVRTKEVGDRLYGLAATCQGMSGRTLRRLPVLAAARYLGGASFDHPPEVEFFLEAMERVANDKNARNSL</sequence>
<feature type="domain" description="AAA+ ATPase" evidence="6">
    <location>
        <begin position="157"/>
        <end position="309"/>
    </location>
</feature>
<reference evidence="7 8" key="1">
    <citation type="journal article" date="2016" name="Mol. Biol. Evol.">
        <title>Comparative Genomics of Early-Diverging Mushroom-Forming Fungi Provides Insights into the Origins of Lignocellulose Decay Capabilities.</title>
        <authorList>
            <person name="Nagy L.G."/>
            <person name="Riley R."/>
            <person name="Tritt A."/>
            <person name="Adam C."/>
            <person name="Daum C."/>
            <person name="Floudas D."/>
            <person name="Sun H."/>
            <person name="Yadav J.S."/>
            <person name="Pangilinan J."/>
            <person name="Larsson K.H."/>
            <person name="Matsuura K."/>
            <person name="Barry K."/>
            <person name="Labutti K."/>
            <person name="Kuo R."/>
            <person name="Ohm R.A."/>
            <person name="Bhattacharya S.S."/>
            <person name="Shirouzu T."/>
            <person name="Yoshinaga Y."/>
            <person name="Martin F.M."/>
            <person name="Grigoriev I.V."/>
            <person name="Hibbett D.S."/>
        </authorList>
    </citation>
    <scope>NUCLEOTIDE SEQUENCE [LARGE SCALE GENOMIC DNA]</scope>
    <source>
        <strain evidence="7 8">TUFC12733</strain>
    </source>
</reference>
<dbReference type="GO" id="GO:0005634">
    <property type="term" value="C:nucleus"/>
    <property type="evidence" value="ECO:0007669"/>
    <property type="project" value="TreeGrafter"/>
</dbReference>
<dbReference type="Gene3D" id="3.40.50.300">
    <property type="entry name" value="P-loop containing nucleotide triphosphate hydrolases"/>
    <property type="match status" value="1"/>
</dbReference>
<comment type="similarity">
    <text evidence="1">Belongs to the AAA ATPase family. PCH2 subfamily.</text>
</comment>
<gene>
    <name evidence="7" type="ORF">CALVIDRAFT_479162</name>
</gene>
<evidence type="ECO:0000259" key="6">
    <source>
        <dbReference type="SMART" id="SM00382"/>
    </source>
</evidence>
<dbReference type="InterPro" id="IPR027417">
    <property type="entry name" value="P-loop_NTPase"/>
</dbReference>
<dbReference type="GO" id="GO:0005694">
    <property type="term" value="C:chromosome"/>
    <property type="evidence" value="ECO:0007669"/>
    <property type="project" value="TreeGrafter"/>
</dbReference>
<evidence type="ECO:0000256" key="3">
    <source>
        <dbReference type="ARBA" id="ARBA00022840"/>
    </source>
</evidence>
<dbReference type="InterPro" id="IPR003959">
    <property type="entry name" value="ATPase_AAA_core"/>
</dbReference>
<accession>A0A167NQM4</accession>
<dbReference type="Pfam" id="PF23563">
    <property type="entry name" value="TRIP13_N"/>
    <property type="match status" value="1"/>
</dbReference>
<dbReference type="AlphaFoldDB" id="A0A167NQM4"/>
<keyword evidence="3 5" id="KW-0067">ATP-binding</keyword>
<keyword evidence="2 5" id="KW-0547">Nucleotide-binding</keyword>
<dbReference type="EMBL" id="KV417277">
    <property type="protein sequence ID" value="KZO97958.1"/>
    <property type="molecule type" value="Genomic_DNA"/>
</dbReference>
<evidence type="ECO:0000256" key="4">
    <source>
        <dbReference type="ARBA" id="ARBA00023254"/>
    </source>
</evidence>
<keyword evidence="4" id="KW-0469">Meiosis</keyword>